<dbReference type="FunFam" id="3.40.50.720:FF:000009">
    <property type="entry name" value="Fatty oxidation complex, alpha subunit"/>
    <property type="match status" value="1"/>
</dbReference>
<name>W9GAQ0_9MICO</name>
<evidence type="ECO:0000256" key="13">
    <source>
        <dbReference type="SAM" id="MobiDB-lite"/>
    </source>
</evidence>
<evidence type="ECO:0000256" key="4">
    <source>
        <dbReference type="ARBA" id="ARBA00009463"/>
    </source>
</evidence>
<comment type="catalytic activity">
    <reaction evidence="12">
        <text>a (3S)-3-hydroxyacyl-CoA + NAD(+) = a 3-oxoacyl-CoA + NADH + H(+)</text>
        <dbReference type="Rhea" id="RHEA:22432"/>
        <dbReference type="ChEBI" id="CHEBI:15378"/>
        <dbReference type="ChEBI" id="CHEBI:57318"/>
        <dbReference type="ChEBI" id="CHEBI:57540"/>
        <dbReference type="ChEBI" id="CHEBI:57945"/>
        <dbReference type="ChEBI" id="CHEBI:90726"/>
        <dbReference type="EC" id="1.1.1.35"/>
    </reaction>
</comment>
<dbReference type="GO" id="GO:0004300">
    <property type="term" value="F:enoyl-CoA hydratase activity"/>
    <property type="evidence" value="ECO:0007669"/>
    <property type="project" value="TreeGrafter"/>
</dbReference>
<keyword evidence="8" id="KW-0520">NAD</keyword>
<dbReference type="InterPro" id="IPR006108">
    <property type="entry name" value="3HC_DH_C"/>
</dbReference>
<protein>
    <submittedName>
        <fullName evidence="16">3-hydroxyacyl-CoA dehydrogenase</fullName>
    </submittedName>
</protein>
<organism evidence="16 17">
    <name type="scientific">Intrasporangium oryzae NRRL B-24470</name>
    <dbReference type="NCBI Taxonomy" id="1386089"/>
    <lineage>
        <taxon>Bacteria</taxon>
        <taxon>Bacillati</taxon>
        <taxon>Actinomycetota</taxon>
        <taxon>Actinomycetes</taxon>
        <taxon>Micrococcales</taxon>
        <taxon>Intrasporangiaceae</taxon>
        <taxon>Intrasporangium</taxon>
    </lineage>
</organism>
<keyword evidence="11" id="KW-0511">Multifunctional enzyme</keyword>
<evidence type="ECO:0000256" key="1">
    <source>
        <dbReference type="ARBA" id="ARBA00005005"/>
    </source>
</evidence>
<evidence type="ECO:0000256" key="7">
    <source>
        <dbReference type="ARBA" id="ARBA00023002"/>
    </source>
</evidence>
<dbReference type="Gene3D" id="3.90.226.10">
    <property type="entry name" value="2-enoyl-CoA Hydratase, Chain A, domain 1"/>
    <property type="match status" value="1"/>
</dbReference>
<feature type="region of interest" description="Disordered" evidence="13">
    <location>
        <begin position="1"/>
        <end position="23"/>
    </location>
</feature>
<keyword evidence="7" id="KW-0560">Oxidoreductase</keyword>
<dbReference type="InterPro" id="IPR029045">
    <property type="entry name" value="ClpP/crotonase-like_dom_sf"/>
</dbReference>
<dbReference type="Pfam" id="PF02737">
    <property type="entry name" value="3HCDH_N"/>
    <property type="match status" value="1"/>
</dbReference>
<evidence type="ECO:0000256" key="2">
    <source>
        <dbReference type="ARBA" id="ARBA00005086"/>
    </source>
</evidence>
<comment type="pathway">
    <text evidence="1">Lipid metabolism; fatty acid beta-oxidation.</text>
</comment>
<feature type="domain" description="3-hydroxyacyl-CoA dehydrogenase C-terminal" evidence="14">
    <location>
        <begin position="533"/>
        <end position="614"/>
    </location>
</feature>
<dbReference type="STRING" id="1386089.N865_12750"/>
<dbReference type="GO" id="GO:0070403">
    <property type="term" value="F:NAD+ binding"/>
    <property type="evidence" value="ECO:0007669"/>
    <property type="project" value="InterPro"/>
</dbReference>
<dbReference type="CDD" id="cd06558">
    <property type="entry name" value="crotonase-like"/>
    <property type="match status" value="1"/>
</dbReference>
<dbReference type="PANTHER" id="PTHR43612">
    <property type="entry name" value="TRIFUNCTIONAL ENZYME SUBUNIT ALPHA"/>
    <property type="match status" value="1"/>
</dbReference>
<evidence type="ECO:0000259" key="14">
    <source>
        <dbReference type="Pfam" id="PF00725"/>
    </source>
</evidence>
<dbReference type="SUPFAM" id="SSF51735">
    <property type="entry name" value="NAD(P)-binding Rossmann-fold domains"/>
    <property type="match status" value="1"/>
</dbReference>
<dbReference type="InterPro" id="IPR008927">
    <property type="entry name" value="6-PGluconate_DH-like_C_sf"/>
</dbReference>
<dbReference type="Pfam" id="PF00378">
    <property type="entry name" value="ECH_1"/>
    <property type="match status" value="1"/>
</dbReference>
<comment type="similarity">
    <text evidence="3">In the central section; belongs to the 3-hydroxyacyl-CoA dehydrogenase family.</text>
</comment>
<accession>W9GAQ0</accession>
<keyword evidence="10" id="KW-0456">Lyase</keyword>
<dbReference type="PANTHER" id="PTHR43612:SF3">
    <property type="entry name" value="TRIFUNCTIONAL ENZYME SUBUNIT ALPHA, MITOCHONDRIAL"/>
    <property type="match status" value="1"/>
</dbReference>
<dbReference type="InterPro" id="IPR036291">
    <property type="entry name" value="NAD(P)-bd_dom_sf"/>
</dbReference>
<evidence type="ECO:0000256" key="3">
    <source>
        <dbReference type="ARBA" id="ARBA00007005"/>
    </source>
</evidence>
<dbReference type="GO" id="GO:0016509">
    <property type="term" value="F:long-chain (3S)-3-hydroxyacyl-CoA dehydrogenase (NAD+) activity"/>
    <property type="evidence" value="ECO:0007669"/>
    <property type="project" value="TreeGrafter"/>
</dbReference>
<evidence type="ECO:0000256" key="6">
    <source>
        <dbReference type="ARBA" id="ARBA00022963"/>
    </source>
</evidence>
<comment type="similarity">
    <text evidence="4">Belongs to the 3-hydroxyacyl-CoA dehydrogenase family.</text>
</comment>
<dbReference type="Gene3D" id="1.10.1040.50">
    <property type="match status" value="1"/>
</dbReference>
<dbReference type="Pfam" id="PF00725">
    <property type="entry name" value="3HCDH"/>
    <property type="match status" value="1"/>
</dbReference>
<dbReference type="GO" id="GO:0006635">
    <property type="term" value="P:fatty acid beta-oxidation"/>
    <property type="evidence" value="ECO:0007669"/>
    <property type="project" value="UniProtKB-UniPathway"/>
</dbReference>
<keyword evidence="17" id="KW-1185">Reference proteome</keyword>
<dbReference type="EMBL" id="AWSA01000016">
    <property type="protein sequence ID" value="EWT01908.1"/>
    <property type="molecule type" value="Genomic_DNA"/>
</dbReference>
<feature type="compositionally biased region" description="Low complexity" evidence="13">
    <location>
        <begin position="1"/>
        <end position="22"/>
    </location>
</feature>
<dbReference type="AlphaFoldDB" id="W9GAQ0"/>
<dbReference type="InterPro" id="IPR001753">
    <property type="entry name" value="Enoyl-CoA_hydra/iso"/>
</dbReference>
<keyword evidence="6" id="KW-0442">Lipid degradation</keyword>
<evidence type="ECO:0000256" key="12">
    <source>
        <dbReference type="ARBA" id="ARBA00049556"/>
    </source>
</evidence>
<evidence type="ECO:0000256" key="9">
    <source>
        <dbReference type="ARBA" id="ARBA00023098"/>
    </source>
</evidence>
<dbReference type="InterPro" id="IPR006176">
    <property type="entry name" value="3-OHacyl-CoA_DH_NAD-bd"/>
</dbReference>
<dbReference type="eggNOG" id="COG1024">
    <property type="taxonomic scope" value="Bacteria"/>
</dbReference>
<evidence type="ECO:0000313" key="17">
    <source>
        <dbReference type="Proteomes" id="UP000019489"/>
    </source>
</evidence>
<evidence type="ECO:0000259" key="15">
    <source>
        <dbReference type="Pfam" id="PF02737"/>
    </source>
</evidence>
<keyword evidence="5" id="KW-0276">Fatty acid metabolism</keyword>
<dbReference type="PATRIC" id="fig|1386089.3.peg.1862"/>
<evidence type="ECO:0000256" key="11">
    <source>
        <dbReference type="ARBA" id="ARBA00023268"/>
    </source>
</evidence>
<dbReference type="SUPFAM" id="SSF48179">
    <property type="entry name" value="6-phosphogluconate dehydrogenase C-terminal domain-like"/>
    <property type="match status" value="2"/>
</dbReference>
<dbReference type="Proteomes" id="UP000019489">
    <property type="component" value="Unassembled WGS sequence"/>
</dbReference>
<proteinExistence type="inferred from homology"/>
<dbReference type="InterPro" id="IPR050136">
    <property type="entry name" value="FA_oxidation_alpha_subunit"/>
</dbReference>
<gene>
    <name evidence="16" type="ORF">N865_12750</name>
</gene>
<reference evidence="16 17" key="1">
    <citation type="submission" date="2013-08" db="EMBL/GenBank/DDBJ databases">
        <title>Intrasporangium oryzae NRRL B-24470.</title>
        <authorList>
            <person name="Liu H."/>
            <person name="Wang G."/>
        </authorList>
    </citation>
    <scope>NUCLEOTIDE SEQUENCE [LARGE SCALE GENOMIC DNA]</scope>
    <source>
        <strain evidence="16 17">NRRL B-24470</strain>
    </source>
</reference>
<evidence type="ECO:0000256" key="8">
    <source>
        <dbReference type="ARBA" id="ARBA00023027"/>
    </source>
</evidence>
<evidence type="ECO:0000256" key="10">
    <source>
        <dbReference type="ARBA" id="ARBA00023239"/>
    </source>
</evidence>
<evidence type="ECO:0000256" key="5">
    <source>
        <dbReference type="ARBA" id="ARBA00022832"/>
    </source>
</evidence>
<comment type="pathway">
    <text evidence="2">Lipid metabolism; butanoate metabolism.</text>
</comment>
<feature type="domain" description="3-hydroxyacyl-CoA dehydrogenase NAD binding" evidence="15">
    <location>
        <begin position="350"/>
        <end position="529"/>
    </location>
</feature>
<dbReference type="eggNOG" id="COG1250">
    <property type="taxonomic scope" value="Bacteria"/>
</dbReference>
<dbReference type="Gene3D" id="3.40.50.720">
    <property type="entry name" value="NAD(P)-binding Rossmann-like Domain"/>
    <property type="match status" value="1"/>
</dbReference>
<dbReference type="SUPFAM" id="SSF52096">
    <property type="entry name" value="ClpP/crotonase"/>
    <property type="match status" value="1"/>
</dbReference>
<dbReference type="UniPathway" id="UPA00659"/>
<keyword evidence="9" id="KW-0443">Lipid metabolism</keyword>
<evidence type="ECO:0000313" key="16">
    <source>
        <dbReference type="EMBL" id="EWT01908.1"/>
    </source>
</evidence>
<sequence>MTSTTTTGTTTGTNPGTNPGTSAFATEVVTRTPVRDIALPGGAGTLALVTLDNGHDHTKPNTFGPQSIAQLTATIARLRERAEAGEIAAVAVTGKPFIFAVGADLTGVPFIGSRDQAIEIARAGHAAFASFADLPVPTFAFVNGAAMGGGVELALSADYRTISAGVPAVALPEVFLGLVPGWGGCWMLPNLVGVEKALKVIIENPLSQNRMMKGVEAFQLGMADALFEPADFLEESIAWAARVVSGETTVTRPVVDRDETLWATAVAKAKGLADVKTGRQARSPYAALDLVAAARTASREDGFAAEDEALADLLMSDELRAGLYAFDLVQKRAKRPAGAPDQALARPVTKVGIVGAGLMASQLALLFVQRLQVPVVLTDIDDERVAKGVRYVHAELDKLAAKGRLNPDRLNRYKALITGATSKVGFADADFVIEAVFEEMSVKQQVFAEVEAVVSPECVLATNTSSLSIAEMASRLEHPERVVGFHFFNPVAVMPLLEIIPGERTDDATLATAFAVGKALKKTCIRAADRPSFIVNRLLGRFMGEAARILDEGTPIEVVDRAFAGLAPMPPFVLIGLVGPAIALHNGETLVRAFPDRFYASPTLQRLVAAKKPGFYDLSSGRPVLDPEVAELIEEPAEPVVLDVAQVRERVLTVLADEARRMLDEGVAQAPMDIDLAMITGAGFQFWNGGITPLLDRTGVAERVTGSRFLPNGVANAPA</sequence>
<comment type="caution">
    <text evidence="16">The sequence shown here is derived from an EMBL/GenBank/DDBJ whole genome shotgun (WGS) entry which is preliminary data.</text>
</comment>